<name>A0A9W6CJ56_XANFL</name>
<dbReference type="SUPFAM" id="SSF51182">
    <property type="entry name" value="RmlC-like cupins"/>
    <property type="match status" value="1"/>
</dbReference>
<dbReference type="EMBL" id="JAVDPY010000005">
    <property type="protein sequence ID" value="MDR6334570.1"/>
    <property type="molecule type" value="Genomic_DNA"/>
</dbReference>
<dbReference type="InterPro" id="IPR011051">
    <property type="entry name" value="RmlC_Cupin_sf"/>
</dbReference>
<accession>A0A9W6CJ56</accession>
<evidence type="ECO:0000313" key="5">
    <source>
        <dbReference type="Proteomes" id="UP001144397"/>
    </source>
</evidence>
<dbReference type="AlphaFoldDB" id="A0A9W6CJ56"/>
<protein>
    <submittedName>
        <fullName evidence="4">Quercetin dioxygenase-like cupin family protein</fullName>
    </submittedName>
</protein>
<dbReference type="InterPro" id="IPR013096">
    <property type="entry name" value="Cupin_2"/>
</dbReference>
<dbReference type="Pfam" id="PF07883">
    <property type="entry name" value="Cupin_2"/>
    <property type="match status" value="1"/>
</dbReference>
<dbReference type="Proteomes" id="UP001144397">
    <property type="component" value="Unassembled WGS sequence"/>
</dbReference>
<proteinExistence type="predicted"/>
<dbReference type="Gene3D" id="2.60.120.10">
    <property type="entry name" value="Jelly Rolls"/>
    <property type="match status" value="1"/>
</dbReference>
<evidence type="ECO:0000259" key="2">
    <source>
        <dbReference type="Pfam" id="PF07883"/>
    </source>
</evidence>
<comment type="caution">
    <text evidence="3">The sequence shown here is derived from an EMBL/GenBank/DDBJ whole genome shotgun (WGS) entry which is preliminary data.</text>
</comment>
<gene>
    <name evidence="4" type="ORF">GGQ86_003052</name>
    <name evidence="3" type="ORF">XFLAVUS301_30850</name>
</gene>
<dbReference type="CDD" id="cd02235">
    <property type="entry name" value="cupin_BLL4011-like"/>
    <property type="match status" value="1"/>
</dbReference>
<keyword evidence="6" id="KW-1185">Reference proteome</keyword>
<evidence type="ECO:0000313" key="4">
    <source>
        <dbReference type="EMBL" id="MDR6334570.1"/>
    </source>
</evidence>
<dbReference type="RefSeq" id="WP_281808252.1">
    <property type="nucleotide sequence ID" value="NZ_BSDO01000004.1"/>
</dbReference>
<reference evidence="4 6" key="2">
    <citation type="submission" date="2023-07" db="EMBL/GenBank/DDBJ databases">
        <title>Genomic Encyclopedia of Type Strains, Phase IV (KMG-IV): sequencing the most valuable type-strain genomes for metagenomic binning, comparative biology and taxonomic classification.</title>
        <authorList>
            <person name="Goeker M."/>
        </authorList>
    </citation>
    <scope>NUCLEOTIDE SEQUENCE [LARGE SCALE GENOMIC DNA]</scope>
    <source>
        <strain evidence="4 6">DSM 338</strain>
    </source>
</reference>
<evidence type="ECO:0000256" key="1">
    <source>
        <dbReference type="SAM" id="SignalP"/>
    </source>
</evidence>
<feature type="chain" id="PRO_5040873017" evidence="1">
    <location>
        <begin position="20"/>
        <end position="147"/>
    </location>
</feature>
<organism evidence="3 5">
    <name type="scientific">Xanthobacter flavus</name>
    <dbReference type="NCBI Taxonomy" id="281"/>
    <lineage>
        <taxon>Bacteria</taxon>
        <taxon>Pseudomonadati</taxon>
        <taxon>Pseudomonadota</taxon>
        <taxon>Alphaproteobacteria</taxon>
        <taxon>Hyphomicrobiales</taxon>
        <taxon>Xanthobacteraceae</taxon>
        <taxon>Xanthobacter</taxon>
    </lineage>
</organism>
<dbReference type="PANTHER" id="PTHR38599:SF1">
    <property type="entry name" value="CUPIN DOMAIN PROTEIN (AFU_ORTHOLOGUE AFUA_3G13620)"/>
    <property type="match status" value="1"/>
</dbReference>
<dbReference type="EMBL" id="BSDO01000004">
    <property type="protein sequence ID" value="GLI23411.1"/>
    <property type="molecule type" value="Genomic_DNA"/>
</dbReference>
<dbReference type="PANTHER" id="PTHR38599">
    <property type="entry name" value="CUPIN DOMAIN PROTEIN (AFU_ORTHOLOGUE AFUA_3G13620)"/>
    <property type="match status" value="1"/>
</dbReference>
<evidence type="ECO:0000313" key="3">
    <source>
        <dbReference type="EMBL" id="GLI23411.1"/>
    </source>
</evidence>
<dbReference type="InterPro" id="IPR014710">
    <property type="entry name" value="RmlC-like_jellyroll"/>
</dbReference>
<feature type="domain" description="Cupin type-2" evidence="2">
    <location>
        <begin position="69"/>
        <end position="129"/>
    </location>
</feature>
<sequence>MLARRRFISCAICSLAGFAATQVGGTQAMAQGQAAPAAAAPAGISRKVLGRTDVPGDKYVAILMEAEFDGGLKVARHTHPGIESTYLIAGGGVLSVKGQPDRTLAPGDGFQIPPEVPHAFQVGGDKTKLAITYIVEKDKPLATPAPE</sequence>
<dbReference type="GeneID" id="95763872"/>
<keyword evidence="1" id="KW-0732">Signal</keyword>
<dbReference type="Proteomes" id="UP001245370">
    <property type="component" value="Unassembled WGS sequence"/>
</dbReference>
<evidence type="ECO:0000313" key="6">
    <source>
        <dbReference type="Proteomes" id="UP001245370"/>
    </source>
</evidence>
<reference evidence="3" key="1">
    <citation type="submission" date="2022-12" db="EMBL/GenBank/DDBJ databases">
        <title>Reference genome sequencing for broad-spectrum identification of bacterial and archaeal isolates by mass spectrometry.</title>
        <authorList>
            <person name="Sekiguchi Y."/>
            <person name="Tourlousse D.M."/>
        </authorList>
    </citation>
    <scope>NUCLEOTIDE SEQUENCE</scope>
    <source>
        <strain evidence="3">301</strain>
    </source>
</reference>
<feature type="signal peptide" evidence="1">
    <location>
        <begin position="1"/>
        <end position="19"/>
    </location>
</feature>